<feature type="compositionally biased region" description="Polar residues" evidence="5">
    <location>
        <begin position="60"/>
        <end position="74"/>
    </location>
</feature>
<name>A0AAQ3JL88_9LILI</name>
<keyword evidence="8" id="KW-1185">Reference proteome</keyword>
<dbReference type="SMART" id="SM00015">
    <property type="entry name" value="IQ"/>
    <property type="match status" value="10"/>
</dbReference>
<dbReference type="Proteomes" id="UP001327560">
    <property type="component" value="Chromosome 1"/>
</dbReference>
<dbReference type="Gene3D" id="1.25.10.10">
    <property type="entry name" value="Leucine-rich Repeat Variant"/>
    <property type="match status" value="1"/>
</dbReference>
<evidence type="ECO:0000256" key="1">
    <source>
        <dbReference type="ARBA" id="ARBA00004496"/>
    </source>
</evidence>
<keyword evidence="4" id="KW-0112">Calmodulin-binding</keyword>
<dbReference type="GO" id="GO:0005737">
    <property type="term" value="C:cytoplasm"/>
    <property type="evidence" value="ECO:0007669"/>
    <property type="project" value="UniProtKB-SubCell"/>
</dbReference>
<evidence type="ECO:0000256" key="2">
    <source>
        <dbReference type="ARBA" id="ARBA00022490"/>
    </source>
</evidence>
<comment type="subcellular location">
    <subcellularLocation>
        <location evidence="1">Cytoplasm</location>
    </subcellularLocation>
</comment>
<evidence type="ECO:0000259" key="6">
    <source>
        <dbReference type="PROSITE" id="PS50021"/>
    </source>
</evidence>
<dbReference type="CDD" id="cd23767">
    <property type="entry name" value="IQCD"/>
    <property type="match status" value="1"/>
</dbReference>
<dbReference type="InterPro" id="IPR011989">
    <property type="entry name" value="ARM-like"/>
</dbReference>
<feature type="domain" description="Calponin-homology (CH)" evidence="6">
    <location>
        <begin position="559"/>
        <end position="682"/>
    </location>
</feature>
<evidence type="ECO:0000256" key="3">
    <source>
        <dbReference type="ARBA" id="ARBA00022737"/>
    </source>
</evidence>
<dbReference type="InterPro" id="IPR051185">
    <property type="entry name" value="ASPM"/>
</dbReference>
<protein>
    <submittedName>
        <fullName evidence="7">Abnormal spindle-like microcephaly-associated protein</fullName>
    </submittedName>
</protein>
<dbReference type="InterPro" id="IPR036872">
    <property type="entry name" value="CH_dom_sf"/>
</dbReference>
<accession>A0AAQ3JL88</accession>
<sequence length="1281" mass="146559">MDRRRRSERDAVSPTPTRRPPAPAATPSSFLRDVSNFRTPKSRILNPNPRPPSSPLPISFTASKKTPSSISSTASRRRGTSVAATASRSEASCRRLKALELEQSQSSRKNQVRREKALKSFSGSISAWLNFLFKNPSSCGCHTSPWSRDRQDGMASSGKRESYDDADCGMGVGGHWRSPKRQRDCSWRGASDNDAVRRETAIFSSLKVSLKDICSLEDTKERMKLYMSEKSCKEALFMMNQVCKSIDEGRLKIKANCPLVTDLGLKEKATRTLMCYNPMWLRIGLYIIFGGDSLLVNEEEKSDLEFRFLKMILETQFFSHVDIAKSYAYNKLVEGLYKPGYYEALGSIILKRFLLLVISLDKAKCECTLPTKYGIDGVDGGSPLLFCHHSHIKSSQQVISEFLSDVMHGEGNLLAHLLTLGFKVNHRQVAISEYDFNVKNLFGDVQDGIRLSRVIQLLEHDASILSKLMAPPDTRKKKLHNCTNAMKYLKQAGVSLCDAEGTQILSEDIVNGDKELTLSILWNIFVGLQVPLLIDRASLVAEIIKLKRSHMGNPDYSSVTMIGLLLEWIQVVCESYDIKFDGVSSLVDGKALCCLIHHYSDANFQGIFPSQDYQEGKNKCVLRHFGTKWTAGFHNLVLVQRVITMIGNFPELLRLSDLRDGDSSLDERSMIILLTFLASLLICRKDLDPGKMCSLMRGDWTPDMTPSASSWSLISENDLFTKSLYWRKTMLKISPPLKKRWLDKSGTEEWAVRVIQAHFRRFVARDKFLKIKNATCILQSAIRAWLTVVFGRKLYDVRIGRSVSLSYFGQYDTYMKFLTERHKFIHIKKSVQLIQTAVRAWILRRHQMAAIADSGGIEFSYNQSEPIYAEWESLHQQAIAATRIQNVWRGFTLRKYLLVIRYATIKIQSHWRAWCTRMNYLTMIKSATKIQAYVRRMLCVKSFKCCSIAATVIQRFTRGHLARNRLLGASSLRSSNLRFRLTNMTNSSVVKHLQLNIVIFAVLRIQRWWKQIILSRRQTMAVIFVQSFVRGWRARKATNKMWLSISMIQKWWRFILFRQLRRRSVLIIQAHVRGWIARRATAQDKHSIVVIQSYWRGYLVRKHSRQQLFNLQCELKNLQADVDTELINRLVAALSELNSCKSISSLRHTCAMLSSATEYSQRCCETLVAAGAIAILLRLVRTLNRGVPDQEVMKYVLSALRNIVHYPLLLQAFLNVPCSGEIIFQEVLRSKNDGYFLACDLLKKLCSVPEGHGKIRILQNHIRRLNILVQDYERKVEVQKM</sequence>
<reference evidence="7 8" key="1">
    <citation type="submission" date="2023-10" db="EMBL/GenBank/DDBJ databases">
        <title>Chromosome-scale genome assembly provides insights into flower coloration mechanisms of Canna indica.</title>
        <authorList>
            <person name="Li C."/>
        </authorList>
    </citation>
    <scope>NUCLEOTIDE SEQUENCE [LARGE SCALE GENOMIC DNA]</scope>
    <source>
        <tissue evidence="7">Flower</tissue>
    </source>
</reference>
<dbReference type="Gene3D" id="1.10.418.10">
    <property type="entry name" value="Calponin-like domain"/>
    <property type="match status" value="2"/>
</dbReference>
<dbReference type="SUPFAM" id="SSF47576">
    <property type="entry name" value="Calponin-homology domain, CH-domain"/>
    <property type="match status" value="1"/>
</dbReference>
<dbReference type="Gene3D" id="1.20.5.190">
    <property type="match status" value="4"/>
</dbReference>
<dbReference type="InterPro" id="IPR000225">
    <property type="entry name" value="Armadillo"/>
</dbReference>
<dbReference type="GO" id="GO:0051295">
    <property type="term" value="P:establishment of meiotic spindle localization"/>
    <property type="evidence" value="ECO:0007669"/>
    <property type="project" value="TreeGrafter"/>
</dbReference>
<dbReference type="SUPFAM" id="SSF52540">
    <property type="entry name" value="P-loop containing nucleoside triphosphate hydrolases"/>
    <property type="match status" value="1"/>
</dbReference>
<dbReference type="Pfam" id="PF00307">
    <property type="entry name" value="CH"/>
    <property type="match status" value="1"/>
</dbReference>
<dbReference type="GO" id="GO:0007051">
    <property type="term" value="P:spindle organization"/>
    <property type="evidence" value="ECO:0007669"/>
    <property type="project" value="TreeGrafter"/>
</dbReference>
<evidence type="ECO:0000313" key="8">
    <source>
        <dbReference type="Proteomes" id="UP001327560"/>
    </source>
</evidence>
<dbReference type="PROSITE" id="PS50096">
    <property type="entry name" value="IQ"/>
    <property type="match status" value="7"/>
</dbReference>
<dbReference type="InterPro" id="IPR016024">
    <property type="entry name" value="ARM-type_fold"/>
</dbReference>
<dbReference type="PANTHER" id="PTHR22706:SF1">
    <property type="entry name" value="ASSEMBLY FACTOR FOR SPINDLE MICROTUBULES"/>
    <property type="match status" value="1"/>
</dbReference>
<feature type="compositionally biased region" description="Basic and acidic residues" evidence="5">
    <location>
        <begin position="1"/>
        <end position="11"/>
    </location>
</feature>
<dbReference type="SUPFAM" id="SSF48371">
    <property type="entry name" value="ARM repeat"/>
    <property type="match status" value="1"/>
</dbReference>
<organism evidence="7 8">
    <name type="scientific">Canna indica</name>
    <name type="common">Indian-shot</name>
    <dbReference type="NCBI Taxonomy" id="4628"/>
    <lineage>
        <taxon>Eukaryota</taxon>
        <taxon>Viridiplantae</taxon>
        <taxon>Streptophyta</taxon>
        <taxon>Embryophyta</taxon>
        <taxon>Tracheophyta</taxon>
        <taxon>Spermatophyta</taxon>
        <taxon>Magnoliopsida</taxon>
        <taxon>Liliopsida</taxon>
        <taxon>Zingiberales</taxon>
        <taxon>Cannaceae</taxon>
        <taxon>Canna</taxon>
    </lineage>
</organism>
<dbReference type="GO" id="GO:0005516">
    <property type="term" value="F:calmodulin binding"/>
    <property type="evidence" value="ECO:0007669"/>
    <property type="project" value="UniProtKB-KW"/>
</dbReference>
<dbReference type="SMART" id="SM00185">
    <property type="entry name" value="ARM"/>
    <property type="match status" value="1"/>
</dbReference>
<dbReference type="Pfam" id="PF00612">
    <property type="entry name" value="IQ"/>
    <property type="match status" value="8"/>
</dbReference>
<gene>
    <name evidence="7" type="ORF">Cni_G00554</name>
</gene>
<dbReference type="InterPro" id="IPR001715">
    <property type="entry name" value="CH_dom"/>
</dbReference>
<keyword evidence="3" id="KW-0677">Repeat</keyword>
<proteinExistence type="predicted"/>
<dbReference type="CDD" id="cd21223">
    <property type="entry name" value="CH_ASPM_rpt1"/>
    <property type="match status" value="1"/>
</dbReference>
<dbReference type="GO" id="GO:0000922">
    <property type="term" value="C:spindle pole"/>
    <property type="evidence" value="ECO:0007669"/>
    <property type="project" value="TreeGrafter"/>
</dbReference>
<evidence type="ECO:0000256" key="4">
    <source>
        <dbReference type="ARBA" id="ARBA00022860"/>
    </source>
</evidence>
<dbReference type="InterPro" id="IPR000048">
    <property type="entry name" value="IQ_motif_EF-hand-BS"/>
</dbReference>
<dbReference type="GO" id="GO:0000278">
    <property type="term" value="P:mitotic cell cycle"/>
    <property type="evidence" value="ECO:0007669"/>
    <property type="project" value="TreeGrafter"/>
</dbReference>
<evidence type="ECO:0000256" key="5">
    <source>
        <dbReference type="SAM" id="MobiDB-lite"/>
    </source>
</evidence>
<dbReference type="PANTHER" id="PTHR22706">
    <property type="entry name" value="ASSEMBLY FACTOR FOR SPINDLE MICROTUBULES"/>
    <property type="match status" value="1"/>
</dbReference>
<dbReference type="PROSITE" id="PS50021">
    <property type="entry name" value="CH"/>
    <property type="match status" value="2"/>
</dbReference>
<dbReference type="InterPro" id="IPR027417">
    <property type="entry name" value="P-loop_NTPase"/>
</dbReference>
<dbReference type="EMBL" id="CP136890">
    <property type="protein sequence ID" value="WOK91863.1"/>
    <property type="molecule type" value="Genomic_DNA"/>
</dbReference>
<evidence type="ECO:0000313" key="7">
    <source>
        <dbReference type="EMBL" id="WOK91863.1"/>
    </source>
</evidence>
<keyword evidence="2" id="KW-0963">Cytoplasm</keyword>
<feature type="region of interest" description="Disordered" evidence="5">
    <location>
        <begin position="1"/>
        <end position="89"/>
    </location>
</feature>
<feature type="domain" description="Calponin-homology (CH)" evidence="6">
    <location>
        <begin position="407"/>
        <end position="529"/>
    </location>
</feature>